<protein>
    <submittedName>
        <fullName evidence="2">Uncharacterized protein</fullName>
    </submittedName>
</protein>
<sequence length="74" mass="8114">MRTYTVEIDKFMNYSNRRDGNGASDSSHLPTCGSALFVMGRLVTLIAGMGVGFELFYHMTLKPGSRASSSPQSY</sequence>
<keyword evidence="1" id="KW-1133">Transmembrane helix</keyword>
<organism evidence="2">
    <name type="scientific">Rhizophora mucronata</name>
    <name type="common">Asiatic mangrove</name>
    <dbReference type="NCBI Taxonomy" id="61149"/>
    <lineage>
        <taxon>Eukaryota</taxon>
        <taxon>Viridiplantae</taxon>
        <taxon>Streptophyta</taxon>
        <taxon>Embryophyta</taxon>
        <taxon>Tracheophyta</taxon>
        <taxon>Spermatophyta</taxon>
        <taxon>Magnoliopsida</taxon>
        <taxon>eudicotyledons</taxon>
        <taxon>Gunneridae</taxon>
        <taxon>Pentapetalae</taxon>
        <taxon>rosids</taxon>
        <taxon>fabids</taxon>
        <taxon>Malpighiales</taxon>
        <taxon>Rhizophoraceae</taxon>
        <taxon>Rhizophora</taxon>
    </lineage>
</organism>
<reference evidence="2" key="1">
    <citation type="submission" date="2018-02" db="EMBL/GenBank/DDBJ databases">
        <title>Rhizophora mucronata_Transcriptome.</title>
        <authorList>
            <person name="Meera S.P."/>
            <person name="Sreeshan A."/>
            <person name="Augustine A."/>
        </authorList>
    </citation>
    <scope>NUCLEOTIDE SEQUENCE</scope>
    <source>
        <tissue evidence="2">Leaf</tissue>
    </source>
</reference>
<evidence type="ECO:0000313" key="2">
    <source>
        <dbReference type="EMBL" id="MBX09123.1"/>
    </source>
</evidence>
<keyword evidence="1" id="KW-0472">Membrane</keyword>
<feature type="transmembrane region" description="Helical" evidence="1">
    <location>
        <begin position="35"/>
        <end position="57"/>
    </location>
</feature>
<evidence type="ECO:0000256" key="1">
    <source>
        <dbReference type="SAM" id="Phobius"/>
    </source>
</evidence>
<keyword evidence="1" id="KW-0812">Transmembrane</keyword>
<dbReference type="AlphaFoldDB" id="A0A2P2KTW4"/>
<accession>A0A2P2KTW4</accession>
<name>A0A2P2KTW4_RHIMU</name>
<dbReference type="EMBL" id="GGEC01028639">
    <property type="protein sequence ID" value="MBX09123.1"/>
    <property type="molecule type" value="Transcribed_RNA"/>
</dbReference>
<proteinExistence type="predicted"/>